<dbReference type="AlphaFoldDB" id="A0AAN9KAU7"/>
<gene>
    <name evidence="1" type="ORF">VNO77_37186</name>
</gene>
<dbReference type="EMBL" id="JAYMYQ010000009">
    <property type="protein sequence ID" value="KAK7312928.1"/>
    <property type="molecule type" value="Genomic_DNA"/>
</dbReference>
<sequence length="113" mass="12698">MQNSRAFAYNRCSEGDGGWVVAEPHFQASLSHVLAIDATTPHSTHTRVATIDHYAFFNLTSFKAPTHTTRERFALFPLSGPLNRPLRPITFQLNSQQQMHFLQLATATLFAIL</sequence>
<reference evidence="1 2" key="1">
    <citation type="submission" date="2024-01" db="EMBL/GenBank/DDBJ databases">
        <title>The genomes of 5 underutilized Papilionoideae crops provide insights into root nodulation and disease resistanc.</title>
        <authorList>
            <person name="Jiang F."/>
        </authorList>
    </citation>
    <scope>NUCLEOTIDE SEQUENCE [LARGE SCALE GENOMIC DNA]</scope>
    <source>
        <strain evidence="1">LVBAO_FW01</strain>
        <tissue evidence="1">Leaves</tissue>
    </source>
</reference>
<proteinExistence type="predicted"/>
<dbReference type="Proteomes" id="UP001367508">
    <property type="component" value="Unassembled WGS sequence"/>
</dbReference>
<keyword evidence="2" id="KW-1185">Reference proteome</keyword>
<protein>
    <submittedName>
        <fullName evidence="1">Uncharacterized protein</fullName>
    </submittedName>
</protein>
<comment type="caution">
    <text evidence="1">The sequence shown here is derived from an EMBL/GenBank/DDBJ whole genome shotgun (WGS) entry which is preliminary data.</text>
</comment>
<organism evidence="1 2">
    <name type="scientific">Canavalia gladiata</name>
    <name type="common">Sword bean</name>
    <name type="synonym">Dolichos gladiatus</name>
    <dbReference type="NCBI Taxonomy" id="3824"/>
    <lineage>
        <taxon>Eukaryota</taxon>
        <taxon>Viridiplantae</taxon>
        <taxon>Streptophyta</taxon>
        <taxon>Embryophyta</taxon>
        <taxon>Tracheophyta</taxon>
        <taxon>Spermatophyta</taxon>
        <taxon>Magnoliopsida</taxon>
        <taxon>eudicotyledons</taxon>
        <taxon>Gunneridae</taxon>
        <taxon>Pentapetalae</taxon>
        <taxon>rosids</taxon>
        <taxon>fabids</taxon>
        <taxon>Fabales</taxon>
        <taxon>Fabaceae</taxon>
        <taxon>Papilionoideae</taxon>
        <taxon>50 kb inversion clade</taxon>
        <taxon>NPAAA clade</taxon>
        <taxon>indigoferoid/millettioid clade</taxon>
        <taxon>Phaseoleae</taxon>
        <taxon>Canavalia</taxon>
    </lineage>
</organism>
<evidence type="ECO:0000313" key="1">
    <source>
        <dbReference type="EMBL" id="KAK7312928.1"/>
    </source>
</evidence>
<name>A0AAN9KAU7_CANGL</name>
<accession>A0AAN9KAU7</accession>
<evidence type="ECO:0000313" key="2">
    <source>
        <dbReference type="Proteomes" id="UP001367508"/>
    </source>
</evidence>